<reference evidence="3" key="1">
    <citation type="submission" date="2017-09" db="EMBL/GenBank/DDBJ databases">
        <title>Depth-based differentiation of microbial function through sediment-hosted aquifers and enrichment of novel symbionts in the deep terrestrial subsurface.</title>
        <authorList>
            <person name="Probst A.J."/>
            <person name="Ladd B."/>
            <person name="Jarett J.K."/>
            <person name="Geller-Mcgrath D.E."/>
            <person name="Sieber C.M.K."/>
            <person name="Emerson J.B."/>
            <person name="Anantharaman K."/>
            <person name="Thomas B.C."/>
            <person name="Malmstrom R."/>
            <person name="Stieglmeier M."/>
            <person name="Klingl A."/>
            <person name="Woyke T."/>
            <person name="Ryan C.M."/>
            <person name="Banfield J.F."/>
        </authorList>
    </citation>
    <scope>NUCLEOTIDE SEQUENCE [LARGE SCALE GENOMIC DNA]</scope>
</reference>
<evidence type="ECO:0000259" key="1">
    <source>
        <dbReference type="Pfam" id="PF26593"/>
    </source>
</evidence>
<dbReference type="AlphaFoldDB" id="A0A2M6W1U9"/>
<evidence type="ECO:0000313" key="3">
    <source>
        <dbReference type="Proteomes" id="UP000229362"/>
    </source>
</evidence>
<protein>
    <recommendedName>
        <fullName evidence="1">TraC-like domain-containing protein</fullName>
    </recommendedName>
</protein>
<comment type="caution">
    <text evidence="2">The sequence shown here is derived from an EMBL/GenBank/DDBJ whole genome shotgun (WGS) entry which is preliminary data.</text>
</comment>
<dbReference type="Pfam" id="PF26593">
    <property type="entry name" value="TraC-like"/>
    <property type="match status" value="1"/>
</dbReference>
<evidence type="ECO:0000313" key="2">
    <source>
        <dbReference type="EMBL" id="PIT86763.1"/>
    </source>
</evidence>
<gene>
    <name evidence="2" type="ORF">COU33_01320</name>
</gene>
<accession>A0A2M6W1U9</accession>
<name>A0A2M6W1U9_9BACT</name>
<sequence length="228" mass="26368">MKSKKAKAKQQKRPSTQAHLPIAEIKEGTVIMKDGTLRKVLLTSSINFSLKSEEEQNALISSYVGFLNSIDFPIQILVQSRKLQMQPYLDNLIKKENAERNELLKIQIADYRSFISELVEIGQIMTKRFYVVVPYDPLSNRKKSFWSRLKEVIRPVAAIRIKDKRFQDRKRELDLRVRNVSGGLESMGLQVVPLDSQSLIELYYNTYNPEISFSEQLQSVSKLQVETN</sequence>
<feature type="domain" description="TraC-like" evidence="1">
    <location>
        <begin position="27"/>
        <end position="205"/>
    </location>
</feature>
<organism evidence="2 3">
    <name type="scientific">Candidatus Magasanikbacteria bacterium CG10_big_fil_rev_8_21_14_0_10_43_6</name>
    <dbReference type="NCBI Taxonomy" id="1974650"/>
    <lineage>
        <taxon>Bacteria</taxon>
        <taxon>Candidatus Magasanikiibacteriota</taxon>
    </lineage>
</organism>
<dbReference type="InterPro" id="IPR058596">
    <property type="entry name" value="TraC-like_dom"/>
</dbReference>
<dbReference type="Proteomes" id="UP000229362">
    <property type="component" value="Unassembled WGS sequence"/>
</dbReference>
<proteinExistence type="predicted"/>
<dbReference type="EMBL" id="PFBZ01000057">
    <property type="protein sequence ID" value="PIT86763.1"/>
    <property type="molecule type" value="Genomic_DNA"/>
</dbReference>